<dbReference type="EMBL" id="FNBW01000003">
    <property type="protein sequence ID" value="SDF42913.1"/>
    <property type="molecule type" value="Genomic_DNA"/>
</dbReference>
<keyword evidence="3 4" id="KW-0472">Membrane</keyword>
<feature type="transmembrane region" description="Helical" evidence="4">
    <location>
        <begin position="240"/>
        <end position="266"/>
    </location>
</feature>
<dbReference type="PROSITE" id="PS50850">
    <property type="entry name" value="MFS"/>
    <property type="match status" value="1"/>
</dbReference>
<dbReference type="Gene3D" id="1.20.1250.20">
    <property type="entry name" value="MFS general substrate transporter like domains"/>
    <property type="match status" value="2"/>
</dbReference>
<dbReference type="GO" id="GO:0022857">
    <property type="term" value="F:transmembrane transporter activity"/>
    <property type="evidence" value="ECO:0007669"/>
    <property type="project" value="InterPro"/>
</dbReference>
<feature type="transmembrane region" description="Helical" evidence="4">
    <location>
        <begin position="140"/>
        <end position="160"/>
    </location>
</feature>
<gene>
    <name evidence="6" type="ORF">SAMN05660686_01309</name>
</gene>
<evidence type="ECO:0000256" key="1">
    <source>
        <dbReference type="ARBA" id="ARBA00022692"/>
    </source>
</evidence>
<dbReference type="InterPro" id="IPR020846">
    <property type="entry name" value="MFS_dom"/>
</dbReference>
<dbReference type="SUPFAM" id="SSF103473">
    <property type="entry name" value="MFS general substrate transporter"/>
    <property type="match status" value="1"/>
</dbReference>
<proteinExistence type="predicted"/>
<feature type="transmembrane region" description="Helical" evidence="4">
    <location>
        <begin position="12"/>
        <end position="32"/>
    </location>
</feature>
<sequence length="389" mass="39473">MIPPSTLPPWLRVAIGAQCGLLIGMGLGRFSYTPMVPALIESGSLSEAQAGYVGAINLGGYLLGGLAVPWLLRRADRVVWLRAAICLSVLCLLASIVPGGFLWLAFWRGLIGIAVAVIMILGISSVTATAPTGRTGIATATAYTGVGAGILLAAAGLPWLLALGEIWAWTGTAAIGMAALVVALWAWSGPAAEVARAIPPPPATLGSARGDGLRLVLAQGLFAVGLVPHSIYWVDYLVRALGWSTGAAGAQWVLFGAAAIAGTLVWGRIGDRIGFRPSLIAVYLSLALGAVLPVLVTATPAILLSSLLVGAQPGLTAIIASQAQRVMGPGSMLGLWRWMVLSVGAAQLVGGYALVALFNATGSYLAVFGAGGLAFAAGAVLVVGLKGRA</sequence>
<dbReference type="OrthoDB" id="9797953at2"/>
<accession>A0A8G2BG55</accession>
<feature type="transmembrane region" description="Helical" evidence="4">
    <location>
        <begin position="79"/>
        <end position="104"/>
    </location>
</feature>
<feature type="transmembrane region" description="Helical" evidence="4">
    <location>
        <begin position="52"/>
        <end position="72"/>
    </location>
</feature>
<feature type="domain" description="Major facilitator superfamily (MFS) profile" evidence="5">
    <location>
        <begin position="12"/>
        <end position="389"/>
    </location>
</feature>
<dbReference type="PANTHER" id="PTHR23537">
    <property type="match status" value="1"/>
</dbReference>
<organism evidence="6 7">
    <name type="scientific">Thalassobaculum litoreum DSM 18839</name>
    <dbReference type="NCBI Taxonomy" id="1123362"/>
    <lineage>
        <taxon>Bacteria</taxon>
        <taxon>Pseudomonadati</taxon>
        <taxon>Pseudomonadota</taxon>
        <taxon>Alphaproteobacteria</taxon>
        <taxon>Rhodospirillales</taxon>
        <taxon>Thalassobaculaceae</taxon>
        <taxon>Thalassobaculum</taxon>
    </lineage>
</organism>
<dbReference type="InterPro" id="IPR036259">
    <property type="entry name" value="MFS_trans_sf"/>
</dbReference>
<evidence type="ECO:0000259" key="5">
    <source>
        <dbReference type="PROSITE" id="PS50850"/>
    </source>
</evidence>
<dbReference type="RefSeq" id="WP_093149052.1">
    <property type="nucleotide sequence ID" value="NZ_FNBW01000003.1"/>
</dbReference>
<feature type="transmembrane region" description="Helical" evidence="4">
    <location>
        <begin position="278"/>
        <end position="296"/>
    </location>
</feature>
<protein>
    <submittedName>
        <fullName evidence="6">Predicted arabinose efflux permease, MFS family</fullName>
    </submittedName>
</protein>
<dbReference type="AlphaFoldDB" id="A0A8G2BG55"/>
<evidence type="ECO:0000256" key="2">
    <source>
        <dbReference type="ARBA" id="ARBA00022989"/>
    </source>
</evidence>
<feature type="transmembrane region" description="Helical" evidence="4">
    <location>
        <begin position="335"/>
        <end position="358"/>
    </location>
</feature>
<name>A0A8G2BG55_9PROT</name>
<dbReference type="GO" id="GO:0005886">
    <property type="term" value="C:plasma membrane"/>
    <property type="evidence" value="ECO:0007669"/>
    <property type="project" value="TreeGrafter"/>
</dbReference>
<evidence type="ECO:0000256" key="3">
    <source>
        <dbReference type="ARBA" id="ARBA00023136"/>
    </source>
</evidence>
<feature type="transmembrane region" description="Helical" evidence="4">
    <location>
        <begin position="166"/>
        <end position="187"/>
    </location>
</feature>
<dbReference type="PANTHER" id="PTHR23537:SF1">
    <property type="entry name" value="SUGAR TRANSPORTER"/>
    <property type="match status" value="1"/>
</dbReference>
<dbReference type="Proteomes" id="UP000198615">
    <property type="component" value="Unassembled WGS sequence"/>
</dbReference>
<evidence type="ECO:0000256" key="4">
    <source>
        <dbReference type="SAM" id="Phobius"/>
    </source>
</evidence>
<evidence type="ECO:0000313" key="7">
    <source>
        <dbReference type="Proteomes" id="UP000198615"/>
    </source>
</evidence>
<feature type="transmembrane region" description="Helical" evidence="4">
    <location>
        <begin position="110"/>
        <end position="128"/>
    </location>
</feature>
<dbReference type="Pfam" id="PF06779">
    <property type="entry name" value="MFS_4"/>
    <property type="match status" value="1"/>
</dbReference>
<evidence type="ECO:0000313" key="6">
    <source>
        <dbReference type="EMBL" id="SDF42913.1"/>
    </source>
</evidence>
<feature type="transmembrane region" description="Helical" evidence="4">
    <location>
        <begin position="215"/>
        <end position="234"/>
    </location>
</feature>
<keyword evidence="7" id="KW-1185">Reference proteome</keyword>
<feature type="transmembrane region" description="Helical" evidence="4">
    <location>
        <begin position="364"/>
        <end position="385"/>
    </location>
</feature>
<reference evidence="6 7" key="1">
    <citation type="submission" date="2016-10" db="EMBL/GenBank/DDBJ databases">
        <authorList>
            <person name="Varghese N."/>
            <person name="Submissions S."/>
        </authorList>
    </citation>
    <scope>NUCLEOTIDE SEQUENCE [LARGE SCALE GENOMIC DNA]</scope>
    <source>
        <strain evidence="6 7">DSM 18839</strain>
    </source>
</reference>
<keyword evidence="1 4" id="KW-0812">Transmembrane</keyword>
<dbReference type="InterPro" id="IPR010645">
    <property type="entry name" value="MFS_4"/>
</dbReference>
<comment type="caution">
    <text evidence="6">The sequence shown here is derived from an EMBL/GenBank/DDBJ whole genome shotgun (WGS) entry which is preliminary data.</text>
</comment>
<keyword evidence="2 4" id="KW-1133">Transmembrane helix</keyword>